<dbReference type="SMART" id="SM00240">
    <property type="entry name" value="FHA"/>
    <property type="match status" value="1"/>
</dbReference>
<feature type="region of interest" description="Disordered" evidence="1">
    <location>
        <begin position="131"/>
        <end position="155"/>
    </location>
</feature>
<proteinExistence type="predicted"/>
<organism evidence="3 4">
    <name type="scientific">Pendulispora albinea</name>
    <dbReference type="NCBI Taxonomy" id="2741071"/>
    <lineage>
        <taxon>Bacteria</taxon>
        <taxon>Pseudomonadati</taxon>
        <taxon>Myxococcota</taxon>
        <taxon>Myxococcia</taxon>
        <taxon>Myxococcales</taxon>
        <taxon>Sorangiineae</taxon>
        <taxon>Pendulisporaceae</taxon>
        <taxon>Pendulispora</taxon>
    </lineage>
</organism>
<evidence type="ECO:0000313" key="3">
    <source>
        <dbReference type="EMBL" id="WXB17217.1"/>
    </source>
</evidence>
<dbReference type="Proteomes" id="UP001370348">
    <property type="component" value="Chromosome"/>
</dbReference>
<protein>
    <submittedName>
        <fullName evidence="3">FHA domain-containing protein</fullName>
    </submittedName>
</protein>
<dbReference type="SUPFAM" id="SSF49879">
    <property type="entry name" value="SMAD/FHA domain"/>
    <property type="match status" value="1"/>
</dbReference>
<evidence type="ECO:0000256" key="1">
    <source>
        <dbReference type="SAM" id="MobiDB-lite"/>
    </source>
</evidence>
<dbReference type="InterPro" id="IPR000253">
    <property type="entry name" value="FHA_dom"/>
</dbReference>
<dbReference type="PROSITE" id="PS50006">
    <property type="entry name" value="FHA_DOMAIN"/>
    <property type="match status" value="1"/>
</dbReference>
<dbReference type="RefSeq" id="WP_394826847.1">
    <property type="nucleotide sequence ID" value="NZ_CP089984.1"/>
</dbReference>
<name>A0ABZ2M5S7_9BACT</name>
<evidence type="ECO:0000259" key="2">
    <source>
        <dbReference type="PROSITE" id="PS50006"/>
    </source>
</evidence>
<dbReference type="InterPro" id="IPR050923">
    <property type="entry name" value="Cell_Proc_Reg/RNA_Proc"/>
</dbReference>
<keyword evidence="4" id="KW-1185">Reference proteome</keyword>
<gene>
    <name evidence="3" type="ORF">LZC94_08035</name>
</gene>
<dbReference type="EMBL" id="CP089984">
    <property type="protein sequence ID" value="WXB17217.1"/>
    <property type="molecule type" value="Genomic_DNA"/>
</dbReference>
<sequence>MVRGSGKKHASRDDQALHDAVSRGLIPKCPRLVVLWEGGEAHAAAPTEGAVTIGRDPTCDLYIAHRSVSRVHAKLHAIRGGFCIEDLGSTNGTWVQGEAVPPGTRSPVTFGDVVEIGGTLLTLQEAELFTSPSVEKPASTESPNDPTVTVRKEHP</sequence>
<dbReference type="CDD" id="cd00060">
    <property type="entry name" value="FHA"/>
    <property type="match status" value="1"/>
</dbReference>
<dbReference type="PANTHER" id="PTHR23308">
    <property type="entry name" value="NUCLEAR INHIBITOR OF PROTEIN PHOSPHATASE-1"/>
    <property type="match status" value="1"/>
</dbReference>
<evidence type="ECO:0000313" key="4">
    <source>
        <dbReference type="Proteomes" id="UP001370348"/>
    </source>
</evidence>
<dbReference type="Pfam" id="PF00498">
    <property type="entry name" value="FHA"/>
    <property type="match status" value="1"/>
</dbReference>
<dbReference type="InterPro" id="IPR008984">
    <property type="entry name" value="SMAD_FHA_dom_sf"/>
</dbReference>
<feature type="domain" description="FHA" evidence="2">
    <location>
        <begin position="51"/>
        <end position="100"/>
    </location>
</feature>
<dbReference type="Gene3D" id="2.60.200.20">
    <property type="match status" value="1"/>
</dbReference>
<accession>A0ABZ2M5S7</accession>
<reference evidence="3 4" key="1">
    <citation type="submission" date="2021-12" db="EMBL/GenBank/DDBJ databases">
        <title>Discovery of the Pendulisporaceae a myxobacterial family with distinct sporulation behavior and unique specialized metabolism.</title>
        <authorList>
            <person name="Garcia R."/>
            <person name="Popoff A."/>
            <person name="Bader C.D."/>
            <person name="Loehr J."/>
            <person name="Walesch S."/>
            <person name="Walt C."/>
            <person name="Boldt J."/>
            <person name="Bunk B."/>
            <person name="Haeckl F.J.F.P.J."/>
            <person name="Gunesch A.P."/>
            <person name="Birkelbach J."/>
            <person name="Nuebel U."/>
            <person name="Pietschmann T."/>
            <person name="Bach T."/>
            <person name="Mueller R."/>
        </authorList>
    </citation>
    <scope>NUCLEOTIDE SEQUENCE [LARGE SCALE GENOMIC DNA]</scope>
    <source>
        <strain evidence="3 4">MSr11954</strain>
    </source>
</reference>